<accession>A0A367ZNS5</accession>
<organism evidence="10 11">
    <name type="scientific">Candidatus Ozemobacter sibiricus</name>
    <dbReference type="NCBI Taxonomy" id="2268124"/>
    <lineage>
        <taxon>Bacteria</taxon>
        <taxon>Candidatus Ozemobacteria</taxon>
        <taxon>Candidatus Ozemobacterales</taxon>
        <taxon>Candidatus Ozemobacteraceae</taxon>
        <taxon>Candidatus Ozemobacter</taxon>
    </lineage>
</organism>
<keyword evidence="6 8" id="KW-0368">Histidine biosynthesis</keyword>
<dbReference type="GO" id="GO:0005737">
    <property type="term" value="C:cytoplasm"/>
    <property type="evidence" value="ECO:0007669"/>
    <property type="project" value="TreeGrafter"/>
</dbReference>
<proteinExistence type="inferred from homology"/>
<evidence type="ECO:0000313" key="10">
    <source>
        <dbReference type="EMBL" id="RCK79409.1"/>
    </source>
</evidence>
<sequence length="276" mass="30031">MPHSYHTHTAWSDGDTSPRALWEEAVRRGLDELGISDHLALHPAYPDLAWSMTPDELPAYLAELADLQALTAQSGAAPATGGPPGPPLRVGLEVDFIPATHDRLVPLLAAHAFDFLIGSVHFVGDFPIEAPPPVWQTLSEPARNEIWRGYWQAIRGLAESRMFDIVGHLDYPKKFTPPPTVDLRHEIAAALDAIAAAGLVLELNTNGWDSPAAEAYPAPALLEAAHHRGIPLLISADAHRPADLTRHFERAGALARAAGYRETVRFAGRRRRAVPL</sequence>
<evidence type="ECO:0000256" key="1">
    <source>
        <dbReference type="ARBA" id="ARBA00004970"/>
    </source>
</evidence>
<dbReference type="InterPro" id="IPR004013">
    <property type="entry name" value="PHP_dom"/>
</dbReference>
<evidence type="ECO:0000259" key="9">
    <source>
        <dbReference type="Pfam" id="PF02811"/>
    </source>
</evidence>
<dbReference type="UniPathway" id="UPA00031">
    <property type="reaction ID" value="UER00013"/>
</dbReference>
<keyword evidence="5 8" id="KW-0378">Hydrolase</keyword>
<name>A0A367ZNS5_9BACT</name>
<gene>
    <name evidence="10" type="ORF">OZSIB_0049</name>
</gene>
<dbReference type="GO" id="GO:0000105">
    <property type="term" value="P:L-histidine biosynthetic process"/>
    <property type="evidence" value="ECO:0007669"/>
    <property type="project" value="UniProtKB-UniRule"/>
</dbReference>
<feature type="domain" description="PHP" evidence="9">
    <location>
        <begin position="5"/>
        <end position="206"/>
    </location>
</feature>
<dbReference type="NCBIfam" id="TIGR01856">
    <property type="entry name" value="hisJ_fam"/>
    <property type="match status" value="1"/>
</dbReference>
<dbReference type="AlphaFoldDB" id="A0A367ZNS5"/>
<evidence type="ECO:0000256" key="3">
    <source>
        <dbReference type="ARBA" id="ARBA00013085"/>
    </source>
</evidence>
<dbReference type="Gene3D" id="3.20.20.140">
    <property type="entry name" value="Metal-dependent hydrolases"/>
    <property type="match status" value="1"/>
</dbReference>
<dbReference type="EMBL" id="QOQW01000013">
    <property type="protein sequence ID" value="RCK79409.1"/>
    <property type="molecule type" value="Genomic_DNA"/>
</dbReference>
<dbReference type="InterPro" id="IPR010140">
    <property type="entry name" value="Histidinol_P_phosphatase_HisJ"/>
</dbReference>
<comment type="pathway">
    <text evidence="1 8">Amino-acid biosynthesis; L-histidine biosynthesis; L-histidine from 5-phospho-alpha-D-ribose 1-diphosphate: step 8/9.</text>
</comment>
<evidence type="ECO:0000256" key="6">
    <source>
        <dbReference type="ARBA" id="ARBA00023102"/>
    </source>
</evidence>
<evidence type="ECO:0000256" key="8">
    <source>
        <dbReference type="RuleBase" id="RU366003"/>
    </source>
</evidence>
<evidence type="ECO:0000256" key="4">
    <source>
        <dbReference type="ARBA" id="ARBA00022605"/>
    </source>
</evidence>
<dbReference type="SUPFAM" id="SSF89550">
    <property type="entry name" value="PHP domain-like"/>
    <property type="match status" value="1"/>
</dbReference>
<dbReference type="EC" id="3.1.3.15" evidence="3 8"/>
<evidence type="ECO:0000256" key="5">
    <source>
        <dbReference type="ARBA" id="ARBA00022801"/>
    </source>
</evidence>
<reference evidence="10 11" key="1">
    <citation type="submission" date="2018-05" db="EMBL/GenBank/DDBJ databases">
        <title>A metagenomic window into the 2 km-deep terrestrial subsurface aquifer revealed taxonomically and functionally diverse microbial community comprising novel uncultured bacterial lineages.</title>
        <authorList>
            <person name="Kadnikov V.V."/>
            <person name="Mardanov A.V."/>
            <person name="Beletsky A.V."/>
            <person name="Banks D."/>
            <person name="Pimenov N.V."/>
            <person name="Frank Y.A."/>
            <person name="Karnachuk O.V."/>
            <person name="Ravin N.V."/>
        </authorList>
    </citation>
    <scope>NUCLEOTIDE SEQUENCE [LARGE SCALE GENOMIC DNA]</scope>
    <source>
        <strain evidence="10">BY5</strain>
    </source>
</reference>
<comment type="caution">
    <text evidence="10">The sequence shown here is derived from an EMBL/GenBank/DDBJ whole genome shotgun (WGS) entry which is preliminary data.</text>
</comment>
<comment type="similarity">
    <text evidence="2 8">Belongs to the PHP hydrolase family. HisK subfamily.</text>
</comment>
<dbReference type="NCBIfam" id="NF005596">
    <property type="entry name" value="PRK07328.1"/>
    <property type="match status" value="1"/>
</dbReference>
<evidence type="ECO:0000256" key="2">
    <source>
        <dbReference type="ARBA" id="ARBA00009152"/>
    </source>
</evidence>
<evidence type="ECO:0000313" key="11">
    <source>
        <dbReference type="Proteomes" id="UP000252355"/>
    </source>
</evidence>
<dbReference type="Pfam" id="PF02811">
    <property type="entry name" value="PHP"/>
    <property type="match status" value="1"/>
</dbReference>
<dbReference type="GO" id="GO:0004401">
    <property type="term" value="F:histidinol-phosphatase activity"/>
    <property type="evidence" value="ECO:0007669"/>
    <property type="project" value="UniProtKB-UniRule"/>
</dbReference>
<dbReference type="PANTHER" id="PTHR21039:SF0">
    <property type="entry name" value="HISTIDINOL-PHOSPHATASE"/>
    <property type="match status" value="1"/>
</dbReference>
<keyword evidence="4 8" id="KW-0028">Amino-acid biosynthesis</keyword>
<comment type="catalytic activity">
    <reaction evidence="7 8">
        <text>L-histidinol phosphate + H2O = L-histidinol + phosphate</text>
        <dbReference type="Rhea" id="RHEA:14465"/>
        <dbReference type="ChEBI" id="CHEBI:15377"/>
        <dbReference type="ChEBI" id="CHEBI:43474"/>
        <dbReference type="ChEBI" id="CHEBI:57699"/>
        <dbReference type="ChEBI" id="CHEBI:57980"/>
        <dbReference type="EC" id="3.1.3.15"/>
    </reaction>
</comment>
<protein>
    <recommendedName>
        <fullName evidence="3 8">Histidinol-phosphatase</fullName>
        <shortName evidence="8">HolPase</shortName>
        <ecNumber evidence="3 8">3.1.3.15</ecNumber>
    </recommendedName>
</protein>
<dbReference type="PANTHER" id="PTHR21039">
    <property type="entry name" value="HISTIDINOL PHOSPHATASE-RELATED"/>
    <property type="match status" value="1"/>
</dbReference>
<dbReference type="InterPro" id="IPR016195">
    <property type="entry name" value="Pol/histidinol_Pase-like"/>
</dbReference>
<dbReference type="Proteomes" id="UP000252355">
    <property type="component" value="Unassembled WGS sequence"/>
</dbReference>
<evidence type="ECO:0000256" key="7">
    <source>
        <dbReference type="ARBA" id="ARBA00049158"/>
    </source>
</evidence>